<evidence type="ECO:0000256" key="1">
    <source>
        <dbReference type="ARBA" id="ARBA00022679"/>
    </source>
</evidence>
<dbReference type="STRING" id="3088.A0A383VZQ6"/>
<evidence type="ECO:0000256" key="6">
    <source>
        <dbReference type="ARBA" id="ARBA00047941"/>
    </source>
</evidence>
<gene>
    <name evidence="10" type="ORF">BQ4739_LOCUS11084</name>
</gene>
<evidence type="ECO:0000313" key="11">
    <source>
        <dbReference type="Proteomes" id="UP000256970"/>
    </source>
</evidence>
<evidence type="ECO:0000256" key="5">
    <source>
        <dbReference type="ARBA" id="ARBA00034545"/>
    </source>
</evidence>
<feature type="domain" description="Methyltransferase" evidence="9">
    <location>
        <begin position="78"/>
        <end position="229"/>
    </location>
</feature>
<dbReference type="CDD" id="cd02440">
    <property type="entry name" value="AdoMet_MTases"/>
    <property type="match status" value="1"/>
</dbReference>
<evidence type="ECO:0000259" key="9">
    <source>
        <dbReference type="Pfam" id="PF13847"/>
    </source>
</evidence>
<dbReference type="PANTHER" id="PTHR43675">
    <property type="entry name" value="ARSENITE METHYLTRANSFERASE"/>
    <property type="match status" value="1"/>
</dbReference>
<dbReference type="Proteomes" id="UP000256970">
    <property type="component" value="Unassembled WGS sequence"/>
</dbReference>
<proteinExistence type="inferred from homology"/>
<dbReference type="Gene3D" id="3.40.50.150">
    <property type="entry name" value="Vaccinia Virus protein VP39"/>
    <property type="match status" value="1"/>
</dbReference>
<dbReference type="InterPro" id="IPR025714">
    <property type="entry name" value="Methyltranfer_dom"/>
</dbReference>
<dbReference type="AlphaFoldDB" id="A0A383VZQ6"/>
<dbReference type="GO" id="GO:0030791">
    <property type="term" value="F:arsenite methyltransferase activity"/>
    <property type="evidence" value="ECO:0007669"/>
    <property type="project" value="UniProtKB-EC"/>
</dbReference>
<evidence type="ECO:0000256" key="8">
    <source>
        <dbReference type="ARBA" id="ARBA00048428"/>
    </source>
</evidence>
<name>A0A383VZQ6_TETOB</name>
<comment type="catalytic activity">
    <reaction evidence="8">
        <text>arsenic triglutathione + 3 [thioredoxin]-dithiol + 3 S-adenosyl-L-methionine = trimethylarsine + 3 [thioredoxin]-disulfide + 3 glutathione + 3 S-adenosyl-L-homocysteine + 3 H(+)</text>
        <dbReference type="Rhea" id="RHEA:69432"/>
        <dbReference type="Rhea" id="RHEA-COMP:10698"/>
        <dbReference type="Rhea" id="RHEA-COMP:10700"/>
        <dbReference type="ChEBI" id="CHEBI:15378"/>
        <dbReference type="ChEBI" id="CHEBI:27130"/>
        <dbReference type="ChEBI" id="CHEBI:29950"/>
        <dbReference type="ChEBI" id="CHEBI:50058"/>
        <dbReference type="ChEBI" id="CHEBI:57856"/>
        <dbReference type="ChEBI" id="CHEBI:57925"/>
        <dbReference type="ChEBI" id="CHEBI:59789"/>
        <dbReference type="ChEBI" id="CHEBI:183640"/>
        <dbReference type="EC" id="2.1.1.137"/>
    </reaction>
</comment>
<evidence type="ECO:0000256" key="4">
    <source>
        <dbReference type="ARBA" id="ARBA00034521"/>
    </source>
</evidence>
<evidence type="ECO:0000313" key="10">
    <source>
        <dbReference type="EMBL" id="SZX70928.1"/>
    </source>
</evidence>
<dbReference type="PANTHER" id="PTHR43675:SF8">
    <property type="entry name" value="ARSENITE METHYLTRANSFERASE"/>
    <property type="match status" value="1"/>
</dbReference>
<keyword evidence="11" id="KW-1185">Reference proteome</keyword>
<sequence length="583" mass="57373">MSQVTTGVQLGEADAVRASVSKYYGETLQASSDLKTSACCTAKAPPADVLALLRQLPQEIVQKYYGCGSPFPAGLKGSGLRVLDLGCGSGRDCYVCAALVGEKGFVTGLDMTPAQLQVAQRHSEAWQQQLGYAAPNMRFLQGRIEELAAAGITPGSIDLIISNCVINLSADKAAVLREAYAALADGGEVFFSDVYCDRRLPENARSHEVLLGECLGGALAVNDFLRLAHSVGFADPRVLEVAPVAVHDDELKSLLGEAAFYSITFRLFKLPGQLEPLPEEDYGQTATYNGTLPGCEASYALDATHSFQKGQAVAVSGNTAAMLSSSYLKPHFTVTGDTSRHLGQFAGSSSSSSSSSTLSAVSIAAMAAASGNSSGSSCCPPKSKPAAAGGSCCAPKAEPAATTAAAAGSSCCAPKAAPPAAAGSSCCAPKAAPAAAATSSCCAPKAAPPAAATSSCCAPKAAPAAAASSCCAPKAESAAAAATSSCCAPKAAPAAASSCCAPKAAPAPAAAAAGGCCGPKAPTSSSCCAPAPAATTATTAAATPSTAANGCCAAPAKSEEAQAPAAAAAAASSGGCCAGRKCC</sequence>
<keyword evidence="1" id="KW-0808">Transferase</keyword>
<evidence type="ECO:0000256" key="3">
    <source>
        <dbReference type="ARBA" id="ARBA00034487"/>
    </source>
</evidence>
<dbReference type="SUPFAM" id="SSF53335">
    <property type="entry name" value="S-adenosyl-L-methionine-dependent methyltransferases"/>
    <property type="match status" value="1"/>
</dbReference>
<dbReference type="Gene3D" id="3.40.5.100">
    <property type="match status" value="1"/>
</dbReference>
<organism evidence="10 11">
    <name type="scientific">Tetradesmus obliquus</name>
    <name type="common">Green alga</name>
    <name type="synonym">Acutodesmus obliquus</name>
    <dbReference type="NCBI Taxonomy" id="3088"/>
    <lineage>
        <taxon>Eukaryota</taxon>
        <taxon>Viridiplantae</taxon>
        <taxon>Chlorophyta</taxon>
        <taxon>core chlorophytes</taxon>
        <taxon>Chlorophyceae</taxon>
        <taxon>CS clade</taxon>
        <taxon>Sphaeropleales</taxon>
        <taxon>Scenedesmaceae</taxon>
        <taxon>Tetradesmus</taxon>
    </lineage>
</organism>
<dbReference type="InterPro" id="IPR029063">
    <property type="entry name" value="SAM-dependent_MTases_sf"/>
</dbReference>
<accession>A0A383VZQ6</accession>
<dbReference type="Pfam" id="PF13847">
    <property type="entry name" value="Methyltransf_31"/>
    <property type="match status" value="1"/>
</dbReference>
<protein>
    <recommendedName>
        <fullName evidence="5">Arsenite methyltransferase</fullName>
        <ecNumber evidence="4">2.1.1.137</ecNumber>
    </recommendedName>
</protein>
<comment type="similarity">
    <text evidence="3">Belongs to the methyltransferase superfamily. Arsenite methyltransferase family.</text>
</comment>
<evidence type="ECO:0000256" key="7">
    <source>
        <dbReference type="ARBA" id="ARBA00047943"/>
    </source>
</evidence>
<dbReference type="EC" id="2.1.1.137" evidence="4"/>
<comment type="catalytic activity">
    <reaction evidence="6">
        <text>arsenic triglutathione + [thioredoxin]-dithiol + S-adenosyl-L-methionine + 2 H2O = methylarsonous acid + [thioredoxin]-disulfide + 3 glutathione + S-adenosyl-L-homocysteine + H(+)</text>
        <dbReference type="Rhea" id="RHEA:69460"/>
        <dbReference type="Rhea" id="RHEA-COMP:10698"/>
        <dbReference type="Rhea" id="RHEA-COMP:10700"/>
        <dbReference type="ChEBI" id="CHEBI:15377"/>
        <dbReference type="ChEBI" id="CHEBI:15378"/>
        <dbReference type="ChEBI" id="CHEBI:17826"/>
        <dbReference type="ChEBI" id="CHEBI:29950"/>
        <dbReference type="ChEBI" id="CHEBI:50058"/>
        <dbReference type="ChEBI" id="CHEBI:57856"/>
        <dbReference type="ChEBI" id="CHEBI:57925"/>
        <dbReference type="ChEBI" id="CHEBI:59789"/>
        <dbReference type="ChEBI" id="CHEBI:183640"/>
        <dbReference type="EC" id="2.1.1.137"/>
    </reaction>
</comment>
<evidence type="ECO:0000256" key="2">
    <source>
        <dbReference type="ARBA" id="ARBA00022691"/>
    </source>
</evidence>
<reference evidence="10 11" key="1">
    <citation type="submission" date="2016-10" db="EMBL/GenBank/DDBJ databases">
        <authorList>
            <person name="Cai Z."/>
        </authorList>
    </citation>
    <scope>NUCLEOTIDE SEQUENCE [LARGE SCALE GENOMIC DNA]</scope>
</reference>
<comment type="catalytic activity">
    <reaction evidence="7">
        <text>arsenic triglutathione + 2 [thioredoxin]-dithiol + 2 S-adenosyl-L-methionine + H2O = dimethylarsinous acid + 2 [thioredoxin]-disulfide + 3 glutathione + 2 S-adenosyl-L-homocysteine + 2 H(+)</text>
        <dbReference type="Rhea" id="RHEA:69464"/>
        <dbReference type="Rhea" id="RHEA-COMP:10698"/>
        <dbReference type="Rhea" id="RHEA-COMP:10700"/>
        <dbReference type="ChEBI" id="CHEBI:15377"/>
        <dbReference type="ChEBI" id="CHEBI:15378"/>
        <dbReference type="ChEBI" id="CHEBI:23808"/>
        <dbReference type="ChEBI" id="CHEBI:29950"/>
        <dbReference type="ChEBI" id="CHEBI:50058"/>
        <dbReference type="ChEBI" id="CHEBI:57856"/>
        <dbReference type="ChEBI" id="CHEBI:57925"/>
        <dbReference type="ChEBI" id="CHEBI:59789"/>
        <dbReference type="ChEBI" id="CHEBI:183640"/>
        <dbReference type="EC" id="2.1.1.137"/>
    </reaction>
</comment>
<dbReference type="InterPro" id="IPR026669">
    <property type="entry name" value="Arsenite_MeTrfase-like"/>
</dbReference>
<dbReference type="EMBL" id="FNXT01001017">
    <property type="protein sequence ID" value="SZX70928.1"/>
    <property type="molecule type" value="Genomic_DNA"/>
</dbReference>
<keyword evidence="2" id="KW-0949">S-adenosyl-L-methionine</keyword>